<proteinExistence type="predicted"/>
<protein>
    <submittedName>
        <fullName evidence="2">Uncharacterized protein</fullName>
    </submittedName>
</protein>
<dbReference type="RefSeq" id="WP_106839242.1">
    <property type="nucleotide sequence ID" value="NZ_JBCNIW010000053.1"/>
</dbReference>
<dbReference type="Proteomes" id="UP000240419">
    <property type="component" value="Unassembled WGS sequence"/>
</dbReference>
<dbReference type="AlphaFoldDB" id="A0A2P7V853"/>
<comment type="caution">
    <text evidence="2">The sequence shown here is derived from an EMBL/GenBank/DDBJ whole genome shotgun (WGS) entry which is preliminary data.</text>
</comment>
<evidence type="ECO:0000313" key="2">
    <source>
        <dbReference type="EMBL" id="PSJ95372.1"/>
    </source>
</evidence>
<gene>
    <name evidence="2" type="ORF">C7R93_13020</name>
</gene>
<name>A0A2P7V853_9BACL</name>
<evidence type="ECO:0000313" key="3">
    <source>
        <dbReference type="Proteomes" id="UP000240419"/>
    </source>
</evidence>
<dbReference type="EMBL" id="PXZM01000020">
    <property type="protein sequence ID" value="PSJ95372.1"/>
    <property type="molecule type" value="Genomic_DNA"/>
</dbReference>
<organism evidence="2 3">
    <name type="scientific">Brevibacillus fortis</name>
    <dbReference type="NCBI Taxonomy" id="2126352"/>
    <lineage>
        <taxon>Bacteria</taxon>
        <taxon>Bacillati</taxon>
        <taxon>Bacillota</taxon>
        <taxon>Bacilli</taxon>
        <taxon>Bacillales</taxon>
        <taxon>Paenibacillaceae</taxon>
        <taxon>Brevibacillus</taxon>
    </lineage>
</organism>
<accession>A0A2P7V853</accession>
<feature type="region of interest" description="Disordered" evidence="1">
    <location>
        <begin position="1"/>
        <end position="63"/>
    </location>
</feature>
<evidence type="ECO:0000256" key="1">
    <source>
        <dbReference type="SAM" id="MobiDB-lite"/>
    </source>
</evidence>
<keyword evidence="3" id="KW-1185">Reference proteome</keyword>
<reference evidence="2 3" key="1">
    <citation type="submission" date="2018-03" db="EMBL/GenBank/DDBJ databases">
        <title>Brevisbacillus phylogenomics.</title>
        <authorList>
            <person name="Dunlap C."/>
        </authorList>
    </citation>
    <scope>NUCLEOTIDE SEQUENCE [LARGE SCALE GENOMIC DNA]</scope>
    <source>
        <strain evidence="2 3">NRRL NRS-1210</strain>
    </source>
</reference>
<dbReference type="OrthoDB" id="2469654at2"/>
<feature type="compositionally biased region" description="Basic and acidic residues" evidence="1">
    <location>
        <begin position="13"/>
        <end position="34"/>
    </location>
</feature>
<sequence length="63" mass="6850">MENDMVEIPQIHIPDEVTQVDRPEIGETTPHPKPDSPLASSGTAESDSDNSTKESSERIGFIS</sequence>